<dbReference type="Pfam" id="PF00293">
    <property type="entry name" value="NUDIX"/>
    <property type="match status" value="1"/>
</dbReference>
<accession>A0A1G5QNH6</accession>
<dbReference type="CDD" id="cd04688">
    <property type="entry name" value="NUDIX_Hydrolase"/>
    <property type="match status" value="1"/>
</dbReference>
<dbReference type="InterPro" id="IPR015797">
    <property type="entry name" value="NUDIX_hydrolase-like_dom_sf"/>
</dbReference>
<dbReference type="Proteomes" id="UP000198767">
    <property type="component" value="Unassembled WGS sequence"/>
</dbReference>
<reference evidence="2 3" key="1">
    <citation type="submission" date="2016-10" db="EMBL/GenBank/DDBJ databases">
        <authorList>
            <person name="de Groot N.N."/>
        </authorList>
    </citation>
    <scope>NUCLEOTIDE SEQUENCE [LARGE SCALE GENOMIC DNA]</scope>
    <source>
        <strain evidence="2 3">U95</strain>
    </source>
</reference>
<proteinExistence type="predicted"/>
<evidence type="ECO:0000313" key="2">
    <source>
        <dbReference type="EMBL" id="SCZ63383.1"/>
    </source>
</evidence>
<gene>
    <name evidence="2" type="ORF">SAMN04488118_10560</name>
</gene>
<dbReference type="GO" id="GO:0003824">
    <property type="term" value="F:catalytic activity"/>
    <property type="evidence" value="ECO:0007669"/>
    <property type="project" value="UniProtKB-ARBA"/>
</dbReference>
<dbReference type="EMBL" id="FMWG01000005">
    <property type="protein sequence ID" value="SCZ63383.1"/>
    <property type="molecule type" value="Genomic_DNA"/>
</dbReference>
<name>A0A1G5QNH6_9RHOB</name>
<dbReference type="OrthoDB" id="7376250at2"/>
<sequence length="156" mass="17562">MPQHSQIWRPAPQIRVKALGLHWRRGQLLAAEVPNDSGQIKGVRPLGGTIEFGETWQQTLMREFQEELAQEIQIISPPFVLENIFEHEGATGHEIVFCAEISFAKGVFETQDTLTFAEDNGMLCTARWFDLTALDQPGGPALFPTGLKERLYTRTP</sequence>
<evidence type="ECO:0000259" key="1">
    <source>
        <dbReference type="Pfam" id="PF00293"/>
    </source>
</evidence>
<feature type="domain" description="Nudix hydrolase" evidence="1">
    <location>
        <begin position="44"/>
        <end position="135"/>
    </location>
</feature>
<dbReference type="SUPFAM" id="SSF55811">
    <property type="entry name" value="Nudix"/>
    <property type="match status" value="1"/>
</dbReference>
<protein>
    <submittedName>
        <fullName evidence="2">NUDIX domain-containing protein</fullName>
    </submittedName>
</protein>
<evidence type="ECO:0000313" key="3">
    <source>
        <dbReference type="Proteomes" id="UP000198767"/>
    </source>
</evidence>
<dbReference type="Gene3D" id="3.90.79.10">
    <property type="entry name" value="Nucleoside Triphosphate Pyrophosphohydrolase"/>
    <property type="match status" value="1"/>
</dbReference>
<keyword evidence="3" id="KW-1185">Reference proteome</keyword>
<dbReference type="RefSeq" id="WP_090218350.1">
    <property type="nucleotide sequence ID" value="NZ_FMWG01000005.1"/>
</dbReference>
<organism evidence="2 3">
    <name type="scientific">Epibacterium ulvae</name>
    <dbReference type="NCBI Taxonomy" id="1156985"/>
    <lineage>
        <taxon>Bacteria</taxon>
        <taxon>Pseudomonadati</taxon>
        <taxon>Pseudomonadota</taxon>
        <taxon>Alphaproteobacteria</taxon>
        <taxon>Rhodobacterales</taxon>
        <taxon>Roseobacteraceae</taxon>
        <taxon>Epibacterium</taxon>
    </lineage>
</organism>
<dbReference type="InterPro" id="IPR000086">
    <property type="entry name" value="NUDIX_hydrolase_dom"/>
</dbReference>
<dbReference type="AlphaFoldDB" id="A0A1G5QNH6"/>
<dbReference type="STRING" id="1156985.SAMN04488118_10560"/>